<keyword evidence="3" id="KW-0810">Translation regulation</keyword>
<evidence type="ECO:0000313" key="6">
    <source>
        <dbReference type="EnsemblPlants" id="MELO3C020378.2.1"/>
    </source>
</evidence>
<dbReference type="GO" id="GO:0006417">
    <property type="term" value="P:regulation of translation"/>
    <property type="evidence" value="ECO:0007669"/>
    <property type="project" value="UniProtKB-KW"/>
</dbReference>
<protein>
    <recommendedName>
        <fullName evidence="5">MI domain-containing protein</fullName>
    </recommendedName>
</protein>
<dbReference type="PANTHER" id="PTHR23253">
    <property type="entry name" value="EUKARYOTIC TRANSLATION INITIATION FACTOR 4 GAMMA"/>
    <property type="match status" value="1"/>
</dbReference>
<evidence type="ECO:0000256" key="1">
    <source>
        <dbReference type="ARBA" id="ARBA00005775"/>
    </source>
</evidence>
<evidence type="ECO:0000256" key="4">
    <source>
        <dbReference type="ARBA" id="ARBA00022917"/>
    </source>
</evidence>
<keyword evidence="2" id="KW-0396">Initiation factor</keyword>
<evidence type="ECO:0000256" key="3">
    <source>
        <dbReference type="ARBA" id="ARBA00022845"/>
    </source>
</evidence>
<evidence type="ECO:0000259" key="5">
    <source>
        <dbReference type="PROSITE" id="PS51366"/>
    </source>
</evidence>
<dbReference type="Gramene" id="MELO3C020378.2.1">
    <property type="protein sequence ID" value="MELO3C020378.2.1"/>
    <property type="gene ID" value="MELO3C020378.2"/>
</dbReference>
<dbReference type="Pfam" id="PF02847">
    <property type="entry name" value="MA3"/>
    <property type="match status" value="1"/>
</dbReference>
<dbReference type="PANTHER" id="PTHR23253:SF9">
    <property type="entry name" value="EUKARYOTIC TRANSLATION INITIATION FACTOR 4 GAMMA 2"/>
    <property type="match status" value="1"/>
</dbReference>
<accession>A0A9I9DLS5</accession>
<dbReference type="EnsemblPlants" id="MELO3C020378.2.1">
    <property type="protein sequence ID" value="MELO3C020378.2.1"/>
    <property type="gene ID" value="MELO3C020378.2"/>
</dbReference>
<sequence>MEEKDDLPAEGDLRIAPTASLNGYSSASALAILTSKEDLISRHTERFAGPTSMDHIRCPEHYSNYGNKDLRRSGQSFDRSRPILTPSLPSEKVLFEDRLQRLSLKAINEFYRLQFLDARDEQEVALCIKELNSPAFHPTMISLWITDAFERTDLERDLLVKLVVNLSTANDGILNQAHLVKGFEAVLDNLEDALNDAPRASEYLGQILGKVITESMLSLREAADLICQGGEVPGNLLQSGLGADVLGNILKTIKTEKGEGFLTDLLTNSNLRLETFLPHDPVKSRVLEEFI</sequence>
<dbReference type="FunFam" id="1.25.40.180:FF:000034">
    <property type="entry name" value="Eukaryotic translation initiation factor 4G"/>
    <property type="match status" value="1"/>
</dbReference>
<dbReference type="GO" id="GO:0003743">
    <property type="term" value="F:translation initiation factor activity"/>
    <property type="evidence" value="ECO:0007669"/>
    <property type="project" value="UniProtKB-KW"/>
</dbReference>
<dbReference type="GO" id="GO:0016281">
    <property type="term" value="C:eukaryotic translation initiation factor 4F complex"/>
    <property type="evidence" value="ECO:0007669"/>
    <property type="project" value="TreeGrafter"/>
</dbReference>
<organism evidence="6">
    <name type="scientific">Cucumis melo</name>
    <name type="common">Muskmelon</name>
    <dbReference type="NCBI Taxonomy" id="3656"/>
    <lineage>
        <taxon>Eukaryota</taxon>
        <taxon>Viridiplantae</taxon>
        <taxon>Streptophyta</taxon>
        <taxon>Embryophyta</taxon>
        <taxon>Tracheophyta</taxon>
        <taxon>Spermatophyta</taxon>
        <taxon>Magnoliopsida</taxon>
        <taxon>eudicotyledons</taxon>
        <taxon>Gunneridae</taxon>
        <taxon>Pentapetalae</taxon>
        <taxon>rosids</taxon>
        <taxon>fabids</taxon>
        <taxon>Cucurbitales</taxon>
        <taxon>Cucurbitaceae</taxon>
        <taxon>Benincaseae</taxon>
        <taxon>Cucumis</taxon>
    </lineage>
</organism>
<comment type="similarity">
    <text evidence="1">Belongs to the eukaryotic initiation factor 4G family.</text>
</comment>
<dbReference type="PROSITE" id="PS51366">
    <property type="entry name" value="MI"/>
    <property type="match status" value="1"/>
</dbReference>
<feature type="domain" description="MI" evidence="5">
    <location>
        <begin position="98"/>
        <end position="227"/>
    </location>
</feature>
<dbReference type="SMART" id="SM00544">
    <property type="entry name" value="MA3"/>
    <property type="match status" value="1"/>
</dbReference>
<dbReference type="Gene3D" id="1.25.40.180">
    <property type="match status" value="1"/>
</dbReference>
<evidence type="ECO:0000256" key="2">
    <source>
        <dbReference type="ARBA" id="ARBA00022540"/>
    </source>
</evidence>
<dbReference type="InterPro" id="IPR003891">
    <property type="entry name" value="Initiation_fac_eIF4g_MI"/>
</dbReference>
<dbReference type="GO" id="GO:0003729">
    <property type="term" value="F:mRNA binding"/>
    <property type="evidence" value="ECO:0007669"/>
    <property type="project" value="TreeGrafter"/>
</dbReference>
<keyword evidence="4" id="KW-0648">Protein biosynthesis</keyword>
<reference evidence="6" key="1">
    <citation type="submission" date="2023-03" db="UniProtKB">
        <authorList>
            <consortium name="EnsemblPlants"/>
        </authorList>
    </citation>
    <scope>IDENTIFICATION</scope>
</reference>
<proteinExistence type="inferred from homology"/>
<dbReference type="AlphaFoldDB" id="A0A9I9DLS5"/>
<dbReference type="SUPFAM" id="SSF48371">
    <property type="entry name" value="ARM repeat"/>
    <property type="match status" value="1"/>
</dbReference>
<dbReference type="InterPro" id="IPR016024">
    <property type="entry name" value="ARM-type_fold"/>
</dbReference>
<name>A0A9I9DLS5_CUCME</name>